<protein>
    <submittedName>
        <fullName evidence="8">Nudix hydrolase 8</fullName>
    </submittedName>
</protein>
<dbReference type="PANTHER" id="PTHR12992">
    <property type="entry name" value="NUDIX HYDROLASE"/>
    <property type="match status" value="1"/>
</dbReference>
<proteinExistence type="predicted"/>
<evidence type="ECO:0000259" key="7">
    <source>
        <dbReference type="PROSITE" id="PS51462"/>
    </source>
</evidence>
<evidence type="ECO:0000256" key="1">
    <source>
        <dbReference type="ARBA" id="ARBA00001936"/>
    </source>
</evidence>
<dbReference type="Pfam" id="PF00293">
    <property type="entry name" value="NUDIX"/>
    <property type="match status" value="1"/>
</dbReference>
<dbReference type="Gene3D" id="3.90.79.10">
    <property type="entry name" value="Nucleoside Triphosphate Pyrophosphohydrolase"/>
    <property type="match status" value="1"/>
</dbReference>
<dbReference type="CTD" id="254552"/>
<evidence type="ECO:0000256" key="3">
    <source>
        <dbReference type="ARBA" id="ARBA00022723"/>
    </source>
</evidence>
<dbReference type="InParanoid" id="A0A671TJV7"/>
<dbReference type="SUPFAM" id="SSF55811">
    <property type="entry name" value="Nudix"/>
    <property type="match status" value="1"/>
</dbReference>
<dbReference type="Ensembl" id="ENSSAUT00010001185.1">
    <property type="protein sequence ID" value="ENSSAUP00010001132.1"/>
    <property type="gene ID" value="ENSSAUG00010000619.1"/>
</dbReference>
<feature type="domain" description="Nudix hydrolase" evidence="7">
    <location>
        <begin position="261"/>
        <end position="401"/>
    </location>
</feature>
<dbReference type="GO" id="GO:0046872">
    <property type="term" value="F:metal ion binding"/>
    <property type="evidence" value="ECO:0007669"/>
    <property type="project" value="UniProtKB-KW"/>
</dbReference>
<dbReference type="OMA" id="STHTPWI"/>
<reference evidence="8" key="1">
    <citation type="submission" date="2021-04" db="EMBL/GenBank/DDBJ databases">
        <authorList>
            <consortium name="Wellcome Sanger Institute Data Sharing"/>
        </authorList>
    </citation>
    <scope>NUCLEOTIDE SEQUENCE [LARGE SCALE GENOMIC DNA]</scope>
</reference>
<dbReference type="GeneTree" id="ENSGT00940000162775"/>
<dbReference type="InterPro" id="IPR000086">
    <property type="entry name" value="NUDIX_hydrolase_dom"/>
</dbReference>
<dbReference type="GO" id="GO:0010945">
    <property type="term" value="F:coenzyme A diphosphatase activity"/>
    <property type="evidence" value="ECO:0007669"/>
    <property type="project" value="InterPro"/>
</dbReference>
<evidence type="ECO:0000313" key="8">
    <source>
        <dbReference type="Ensembl" id="ENSSAUP00010001132.1"/>
    </source>
</evidence>
<dbReference type="Proteomes" id="UP000472265">
    <property type="component" value="Chromosome 2"/>
</dbReference>
<dbReference type="InterPro" id="IPR045121">
    <property type="entry name" value="CoAse"/>
</dbReference>
<reference evidence="8" key="3">
    <citation type="submission" date="2025-09" db="UniProtKB">
        <authorList>
            <consortium name="Ensembl"/>
        </authorList>
    </citation>
    <scope>IDENTIFICATION</scope>
</reference>
<dbReference type="GeneID" id="115566119"/>
<dbReference type="CDD" id="cd03426">
    <property type="entry name" value="NUDIX_CoAse_Nudt7"/>
    <property type="match status" value="1"/>
</dbReference>
<dbReference type="OrthoDB" id="10262892at2759"/>
<dbReference type="InterPro" id="IPR015797">
    <property type="entry name" value="NUDIX_hydrolase-like_dom_sf"/>
</dbReference>
<organism evidence="8 9">
    <name type="scientific">Sparus aurata</name>
    <name type="common">Gilthead sea bream</name>
    <dbReference type="NCBI Taxonomy" id="8175"/>
    <lineage>
        <taxon>Eukaryota</taxon>
        <taxon>Metazoa</taxon>
        <taxon>Chordata</taxon>
        <taxon>Craniata</taxon>
        <taxon>Vertebrata</taxon>
        <taxon>Euteleostomi</taxon>
        <taxon>Actinopterygii</taxon>
        <taxon>Neopterygii</taxon>
        <taxon>Teleostei</taxon>
        <taxon>Neoteleostei</taxon>
        <taxon>Acanthomorphata</taxon>
        <taxon>Eupercaria</taxon>
        <taxon>Spariformes</taxon>
        <taxon>Sparidae</taxon>
        <taxon>Sparus</taxon>
    </lineage>
</organism>
<dbReference type="RefSeq" id="XP_030247707.1">
    <property type="nucleotide sequence ID" value="XM_030391847.1"/>
</dbReference>
<name>A0A671TJV7_SPAAU</name>
<sequence length="432" mass="47742">MFRGPQILTCPIRPLLLLRDSHLAAFSEHTGAGWQGASATKERRYEGIHGSKEGTSLSTETGSSSTQLPFIGTDCDNRQLREASIQSLLSKAILSSHHRHPPQVSAFAKARHASDSWKCTAVEDLGQNLKAVSTYKDCLINTPCLQSWRSPWDIRQPSLSSTYKTQCNLQRHLNHRRHIVRSFSLSTHQPWILNHSESTPHPSSIYSVQARAVHQAAPLVAETWRDCLSLGNENRCREKLGPNLKLYEAEKGGKASSQSQGKNPAKWAAVLVSLCSVEGEPAFLFTLRSSTLKGRHKGDVSFAGGKSDPSDRDVVATALREAREELGVNVSAEKVWGILKPLRDMSGMLIAPVLANLGPLEELSFKPNPGEVEEIFTLSLSHLCNPQNRGYTHFRTGDKYGYTLPVFRNGKHRVWGLTAIALDHTLKLIVPP</sequence>
<gene>
    <name evidence="8" type="primary">nudt8</name>
</gene>
<keyword evidence="5" id="KW-0460">Magnesium</keyword>
<evidence type="ECO:0000256" key="4">
    <source>
        <dbReference type="ARBA" id="ARBA00022801"/>
    </source>
</evidence>
<evidence type="ECO:0000313" key="9">
    <source>
        <dbReference type="Proteomes" id="UP000472265"/>
    </source>
</evidence>
<keyword evidence="3" id="KW-0479">Metal-binding</keyword>
<dbReference type="AlphaFoldDB" id="A0A671TJV7"/>
<keyword evidence="9" id="KW-1185">Reference proteome</keyword>
<comment type="cofactor">
    <cofactor evidence="1">
        <name>Mn(2+)</name>
        <dbReference type="ChEBI" id="CHEBI:29035"/>
    </cofactor>
</comment>
<evidence type="ECO:0000256" key="6">
    <source>
        <dbReference type="ARBA" id="ARBA00023211"/>
    </source>
</evidence>
<reference evidence="8" key="2">
    <citation type="submission" date="2025-08" db="UniProtKB">
        <authorList>
            <consortium name="Ensembl"/>
        </authorList>
    </citation>
    <scope>IDENTIFICATION</scope>
</reference>
<accession>A0A671TJV7</accession>
<keyword evidence="6" id="KW-0464">Manganese</keyword>
<keyword evidence="4" id="KW-0378">Hydrolase</keyword>
<dbReference type="PROSITE" id="PS51462">
    <property type="entry name" value="NUDIX"/>
    <property type="match status" value="1"/>
</dbReference>
<evidence type="ECO:0000256" key="5">
    <source>
        <dbReference type="ARBA" id="ARBA00022842"/>
    </source>
</evidence>
<comment type="cofactor">
    <cofactor evidence="2">
        <name>Mg(2+)</name>
        <dbReference type="ChEBI" id="CHEBI:18420"/>
    </cofactor>
</comment>
<dbReference type="PANTHER" id="PTHR12992:SF11">
    <property type="entry name" value="MITOCHONDRIAL COENZYME A DIPHOSPHATASE NUDT8"/>
    <property type="match status" value="1"/>
</dbReference>
<evidence type="ECO:0000256" key="2">
    <source>
        <dbReference type="ARBA" id="ARBA00001946"/>
    </source>
</evidence>